<accession>A0A212KC75</accession>
<evidence type="ECO:0000259" key="1">
    <source>
        <dbReference type="Pfam" id="PF02914"/>
    </source>
</evidence>
<dbReference type="Gene3D" id="3.30.420.10">
    <property type="entry name" value="Ribonuclease H-like superfamily/Ribonuclease H"/>
    <property type="match status" value="1"/>
</dbReference>
<feature type="domain" description="Transposase-like Mu C-terminal" evidence="3">
    <location>
        <begin position="484"/>
        <end position="545"/>
    </location>
</feature>
<evidence type="ECO:0000313" key="4">
    <source>
        <dbReference type="EMBL" id="SBW09257.1"/>
    </source>
</evidence>
<dbReference type="InterPro" id="IPR009004">
    <property type="entry name" value="Transposase_Mu_C"/>
</dbReference>
<dbReference type="Pfam" id="PF09039">
    <property type="entry name" value="HTH_Tnp_Mu_2"/>
    <property type="match status" value="1"/>
</dbReference>
<dbReference type="InterPro" id="IPR009057">
    <property type="entry name" value="Homeodomain-like_sf"/>
</dbReference>
<sequence>MTIDWQWMKPAQMAEHLGVSHQWINRMIADRDLRAPARRFCAANPGGLWRRAKKGPGFEYHYSVLDPVARARWERQHKPEVATPEGTRKAMKARLARDDAWARYERVPEARKAAARAKLEVLEAVRTSILAGTPKEVAIELVCGPRGIGPRTYRDWEDRVTGVERADWLAYLVDHYVGRTATVEMSPEAWEYFKADFLQQSAPALAASYTRTVEVGETKGWKIPSAKTFQRRLQREIPAETIVLLREGEEAALRMFPSQRRDRSSLHALEAVNFDGHKFDVFVIWPGVDKPVRPVIAAFQDLYSGKILSWRIDLSENATVFRLAFGDMLEWGIPDHVVIDNTRAAANKWLSGGTSHRFRFKVKADEPDGIFKTLGCEVHWAQPYHGQSKPIERAWRDLCEYISRSPDCVGAYTGNNPTAKPENYGSRAIPMADFLRIVEREIRLHNARTKRESKVCGGVMSFDQAFTASYAQAPIRKASAAHRRMCLLAPEKVTARKPDGHVEILGNRYWNERLPGLIGTKLVVRFDPDALHQDVHVYRLDGSYLGPAACVADTGFFDADHARTHARALGDWHKANKAVANAERRLSAAEAAAMRPSLPEDEVKPEAKVVRGSFGNLALKPDTDVDRPQTQATVEFFETFSRGVALLRQGNE</sequence>
<reference evidence="4" key="1">
    <citation type="submission" date="2016-04" db="EMBL/GenBank/DDBJ databases">
        <authorList>
            <person name="Evans L.H."/>
            <person name="Alamgir A."/>
            <person name="Owens N."/>
            <person name="Weber N.D."/>
            <person name="Virtaneva K."/>
            <person name="Barbian K."/>
            <person name="Babar A."/>
            <person name="Rosenke K."/>
        </authorList>
    </citation>
    <scope>NUCLEOTIDE SEQUENCE</scope>
    <source>
        <strain evidence="4">86</strain>
    </source>
</reference>
<dbReference type="Gene3D" id="2.30.30.130">
    <property type="entry name" value="Transposase, Mu, C-terminal"/>
    <property type="match status" value="1"/>
</dbReference>
<proteinExistence type="predicted"/>
<dbReference type="GO" id="GO:0015074">
    <property type="term" value="P:DNA integration"/>
    <property type="evidence" value="ECO:0007669"/>
    <property type="project" value="InterPro"/>
</dbReference>
<dbReference type="Gene3D" id="6.10.250.2550">
    <property type="match status" value="1"/>
</dbReference>
<dbReference type="GO" id="GO:0004803">
    <property type="term" value="F:transposase activity"/>
    <property type="evidence" value="ECO:0007669"/>
    <property type="project" value="InterPro"/>
</dbReference>
<dbReference type="InterPro" id="IPR015126">
    <property type="entry name" value="Mu_I-gamma"/>
</dbReference>
<dbReference type="Gene3D" id="1.10.10.60">
    <property type="entry name" value="Homeodomain-like"/>
    <property type="match status" value="2"/>
</dbReference>
<dbReference type="InterPro" id="IPR015378">
    <property type="entry name" value="Transposase-like_Mu_C"/>
</dbReference>
<dbReference type="InterPro" id="IPR004189">
    <property type="entry name" value="Phage_Mu_transposase"/>
</dbReference>
<dbReference type="EMBL" id="FLUO01000001">
    <property type="protein sequence ID" value="SBW09257.1"/>
    <property type="molecule type" value="Genomic_DNA"/>
</dbReference>
<gene>
    <name evidence="4" type="ORF">KL86APRO_12553</name>
</gene>
<dbReference type="InterPro" id="IPR036397">
    <property type="entry name" value="RNaseH_sf"/>
</dbReference>
<feature type="domain" description="Bacteriophage Mu transposase" evidence="1">
    <location>
        <begin position="265"/>
        <end position="471"/>
    </location>
</feature>
<name>A0A212KC75_9PROT</name>
<protein>
    <submittedName>
        <fullName evidence="4">Transposase</fullName>
    </submittedName>
</protein>
<evidence type="ECO:0000259" key="2">
    <source>
        <dbReference type="Pfam" id="PF09039"/>
    </source>
</evidence>
<dbReference type="SUPFAM" id="SSF46689">
    <property type="entry name" value="Homeodomain-like"/>
    <property type="match status" value="2"/>
</dbReference>
<dbReference type="Pfam" id="PF09299">
    <property type="entry name" value="Mu-transpos_C"/>
    <property type="match status" value="1"/>
</dbReference>
<dbReference type="Pfam" id="PF02914">
    <property type="entry name" value="DDE_2"/>
    <property type="match status" value="1"/>
</dbReference>
<evidence type="ECO:0000259" key="3">
    <source>
        <dbReference type="Pfam" id="PF09299"/>
    </source>
</evidence>
<dbReference type="SUPFAM" id="SSF50610">
    <property type="entry name" value="mu transposase, C-terminal domain"/>
    <property type="match status" value="1"/>
</dbReference>
<dbReference type="SUPFAM" id="SSF53098">
    <property type="entry name" value="Ribonuclease H-like"/>
    <property type="match status" value="1"/>
</dbReference>
<dbReference type="InterPro" id="IPR012337">
    <property type="entry name" value="RNaseH-like_sf"/>
</dbReference>
<feature type="domain" description="Mu DNA binding I gamma subdomain" evidence="2">
    <location>
        <begin position="159"/>
        <end position="262"/>
    </location>
</feature>
<dbReference type="AlphaFoldDB" id="A0A212KC75"/>
<dbReference type="GO" id="GO:0003677">
    <property type="term" value="F:DNA binding"/>
    <property type="evidence" value="ECO:0007669"/>
    <property type="project" value="InterPro"/>
</dbReference>
<organism evidence="4">
    <name type="scientific">uncultured Alphaproteobacteria bacterium</name>
    <dbReference type="NCBI Taxonomy" id="91750"/>
    <lineage>
        <taxon>Bacteria</taxon>
        <taxon>Pseudomonadati</taxon>
        <taxon>Pseudomonadota</taxon>
        <taxon>Alphaproteobacteria</taxon>
        <taxon>environmental samples</taxon>
    </lineage>
</organism>
<dbReference type="GO" id="GO:0006313">
    <property type="term" value="P:DNA transposition"/>
    <property type="evidence" value="ECO:0007669"/>
    <property type="project" value="InterPro"/>
</dbReference>